<dbReference type="GO" id="GO:0016593">
    <property type="term" value="C:Cdc73/Paf1 complex"/>
    <property type="evidence" value="ECO:0007669"/>
    <property type="project" value="InterPro"/>
</dbReference>
<dbReference type="InterPro" id="IPR007133">
    <property type="entry name" value="RNA_pol_II-assoc_Paf1"/>
</dbReference>
<protein>
    <recommendedName>
        <fullName evidence="3">RNA polymerase II-associated factor 1 homolog</fullName>
    </recommendedName>
</protein>
<accession>A0A177BD79</accession>
<dbReference type="GO" id="GO:0000993">
    <property type="term" value="F:RNA polymerase II complex binding"/>
    <property type="evidence" value="ECO:0007669"/>
    <property type="project" value="TreeGrafter"/>
</dbReference>
<feature type="compositionally biased region" description="Acidic residues" evidence="5">
    <location>
        <begin position="262"/>
        <end position="281"/>
    </location>
</feature>
<reference evidence="6 7" key="1">
    <citation type="submission" date="2016-04" db="EMBL/GenBank/DDBJ databases">
        <title>The genome of Intoshia linei affirms orthonectids as highly simplified spiralians.</title>
        <authorList>
            <person name="Mikhailov K.V."/>
            <person name="Slusarev G.S."/>
            <person name="Nikitin M.A."/>
            <person name="Logacheva M.D."/>
            <person name="Penin A."/>
            <person name="Aleoshin V."/>
            <person name="Panchin Y.V."/>
        </authorList>
    </citation>
    <scope>NUCLEOTIDE SEQUENCE [LARGE SCALE GENOMIC DNA]</scope>
    <source>
        <strain evidence="6">Intl2013</strain>
        <tissue evidence="6">Whole animal</tissue>
    </source>
</reference>
<dbReference type="PANTHER" id="PTHR23188">
    <property type="entry name" value="RNA POLYMERASE II-ASSOCIATED FACTOR 1 HOMOLOG"/>
    <property type="match status" value="1"/>
</dbReference>
<proteinExistence type="inferred from homology"/>
<gene>
    <name evidence="6" type="ORF">A3Q56_00077</name>
</gene>
<evidence type="ECO:0000313" key="7">
    <source>
        <dbReference type="Proteomes" id="UP000078046"/>
    </source>
</evidence>
<evidence type="ECO:0000256" key="1">
    <source>
        <dbReference type="ARBA" id="ARBA00004123"/>
    </source>
</evidence>
<name>A0A177BD79_9BILA</name>
<dbReference type="EMBL" id="LWCA01000003">
    <property type="protein sequence ID" value="OAF72136.1"/>
    <property type="molecule type" value="Genomic_DNA"/>
</dbReference>
<evidence type="ECO:0000256" key="4">
    <source>
        <dbReference type="ARBA" id="ARBA00023242"/>
    </source>
</evidence>
<dbReference type="GO" id="GO:0003682">
    <property type="term" value="F:chromatin binding"/>
    <property type="evidence" value="ECO:0007669"/>
    <property type="project" value="TreeGrafter"/>
</dbReference>
<evidence type="ECO:0000256" key="5">
    <source>
        <dbReference type="SAM" id="MobiDB-lite"/>
    </source>
</evidence>
<evidence type="ECO:0000313" key="6">
    <source>
        <dbReference type="EMBL" id="OAF72136.1"/>
    </source>
</evidence>
<comment type="similarity">
    <text evidence="2">Belongs to the PAF1 family.</text>
</comment>
<feature type="region of interest" description="Disordered" evidence="5">
    <location>
        <begin position="258"/>
        <end position="299"/>
    </location>
</feature>
<comment type="subcellular location">
    <subcellularLocation>
        <location evidence="1">Nucleus</location>
    </subcellularLocation>
</comment>
<organism evidence="6 7">
    <name type="scientific">Intoshia linei</name>
    <dbReference type="NCBI Taxonomy" id="1819745"/>
    <lineage>
        <taxon>Eukaryota</taxon>
        <taxon>Metazoa</taxon>
        <taxon>Spiralia</taxon>
        <taxon>Lophotrochozoa</taxon>
        <taxon>Mesozoa</taxon>
        <taxon>Orthonectida</taxon>
        <taxon>Rhopaluridae</taxon>
        <taxon>Intoshia</taxon>
    </lineage>
</organism>
<keyword evidence="4" id="KW-0539">Nucleus</keyword>
<evidence type="ECO:0000256" key="2">
    <source>
        <dbReference type="ARBA" id="ARBA00007560"/>
    </source>
</evidence>
<dbReference type="Pfam" id="PF03985">
    <property type="entry name" value="Paf1"/>
    <property type="match status" value="1"/>
</dbReference>
<keyword evidence="7" id="KW-1185">Reference proteome</keyword>
<dbReference type="OrthoDB" id="6280376at2759"/>
<dbReference type="PANTHER" id="PTHR23188:SF12">
    <property type="entry name" value="RNA POLYMERASE II-ASSOCIATED FACTOR 1 HOMOLOG"/>
    <property type="match status" value="1"/>
</dbReference>
<evidence type="ECO:0000256" key="3">
    <source>
        <dbReference type="ARBA" id="ARBA00020462"/>
    </source>
</evidence>
<dbReference type="GO" id="GO:0006368">
    <property type="term" value="P:transcription elongation by RNA polymerase II"/>
    <property type="evidence" value="ECO:0007669"/>
    <property type="project" value="InterPro"/>
</dbReference>
<sequence>MINVCIQKTIFRSNKNRKRISWLRKTEYLTFDDSQKKANFQSESNKTIIETSGEMYRDVSKQIDVINTQFETVKEEVVNHPSKPGVTTVNVKYVLPDKQTWIYPSIFVAFDTDISKCGYKPENIPLEKLEDAELRGLQDLDKEGGQYLAFFVPTDETMNQRKNVPVSNENEDGNDTFTYLNDREFWWKLKPKTDLEKSDNYFFIDREDGIFYNEFQARINLNKRLNREKSVNIGNLKLYLKHRELNEVEKKEMQTRITLLEEGNDEENDSQSEENDDDEPIDQAKVIEDIFSTSSAESD</sequence>
<dbReference type="Proteomes" id="UP000078046">
    <property type="component" value="Unassembled WGS sequence"/>
</dbReference>
<dbReference type="AlphaFoldDB" id="A0A177BD79"/>
<comment type="caution">
    <text evidence="6">The sequence shown here is derived from an EMBL/GenBank/DDBJ whole genome shotgun (WGS) entry which is preliminary data.</text>
</comment>